<keyword evidence="5" id="KW-1185">Reference proteome</keyword>
<dbReference type="Proteomes" id="UP001172457">
    <property type="component" value="Chromosome 4"/>
</dbReference>
<dbReference type="Pfam" id="PF14223">
    <property type="entry name" value="Retrotran_gag_2"/>
    <property type="match status" value="1"/>
</dbReference>
<evidence type="ECO:0000313" key="5">
    <source>
        <dbReference type="Proteomes" id="UP001172457"/>
    </source>
</evidence>
<feature type="region of interest" description="Disordered" evidence="2">
    <location>
        <begin position="454"/>
        <end position="475"/>
    </location>
</feature>
<dbReference type="SMART" id="SM00343">
    <property type="entry name" value="ZnF_C2HC"/>
    <property type="match status" value="1"/>
</dbReference>
<dbReference type="Pfam" id="PF00098">
    <property type="entry name" value="zf-CCHC"/>
    <property type="match status" value="1"/>
</dbReference>
<sequence length="644" mass="72341">MANTVTSTNNLSSRSILEKDKLTGSNFLDWERNLMIVLRHERKWYVLEEPLGEAPPATAPAAARNAHKKHSDDLLDVACLMLATMSPDLQAGLINTNAYDMIRQLRDMFQTQARTECYDATKAFNECKMVKGTSVSDHVMKMKRHLDHLKRLGHPVPLQLATDTILNSLSEDYRPFVVNYNMNNMEKSIAELHSMLKTAELNMGNKNKTKDVLMVRDGGVKKKNVHASTSKGKGPVQAVQSAPKKGKGKGKGKKVKPNKARTENRCFTCNEVGHWRQNCPKRHEAGFKETKELMHHDKLIIISNNCPPLRKSEIEYYAMLVEVHHYNEQVISYVSFDSIKIDRYKQDSRSSYNLDINSQQYRWTVTLRALIEDNNVGRIMDNGFIASLQQQLQEANNEIQRLRALPGPSMTIPMSIPPPYPPQYLRPPPRPQFSASMPFSTVNQQYNNVRPSLPQVPPPIPHGPPPMPRGPPSMPQGAPMFTFEPFNNVSQQIPIPGHIPTAASSTIHTTIPPSTGISSSCIPTIPINVEDPLNVRLKSLEEQNQKLFALLTKLPGAAIPVEVEPKTEFQASPFVDELALVDVPKKYTIPAFATKYSGITDPVEHIAQYKQLMWTVPIPAQYQEVCMCKSFGSTLNRSSITMAY</sequence>
<feature type="region of interest" description="Disordered" evidence="2">
    <location>
        <begin position="224"/>
        <end position="259"/>
    </location>
</feature>
<evidence type="ECO:0000256" key="2">
    <source>
        <dbReference type="SAM" id="MobiDB-lite"/>
    </source>
</evidence>
<comment type="caution">
    <text evidence="4">The sequence shown here is derived from an EMBL/GenBank/DDBJ whole genome shotgun (WGS) entry which is preliminary data.</text>
</comment>
<dbReference type="EMBL" id="JARYMX010000004">
    <property type="protein sequence ID" value="KAJ9552723.1"/>
    <property type="molecule type" value="Genomic_DNA"/>
</dbReference>
<dbReference type="GO" id="GO:0003676">
    <property type="term" value="F:nucleic acid binding"/>
    <property type="evidence" value="ECO:0007669"/>
    <property type="project" value="InterPro"/>
</dbReference>
<dbReference type="InterPro" id="IPR029064">
    <property type="entry name" value="Ribosomal_eL30-like_sf"/>
</dbReference>
<keyword evidence="1" id="KW-0862">Zinc</keyword>
<dbReference type="SUPFAM" id="SSF55315">
    <property type="entry name" value="L30e-like"/>
    <property type="match status" value="1"/>
</dbReference>
<dbReference type="AlphaFoldDB" id="A0AA38T997"/>
<accession>A0AA38T997</accession>
<dbReference type="InterPro" id="IPR001878">
    <property type="entry name" value="Znf_CCHC"/>
</dbReference>
<feature type="domain" description="CCHC-type" evidence="3">
    <location>
        <begin position="265"/>
        <end position="281"/>
    </location>
</feature>
<organism evidence="4 5">
    <name type="scientific">Centaurea solstitialis</name>
    <name type="common">yellow star-thistle</name>
    <dbReference type="NCBI Taxonomy" id="347529"/>
    <lineage>
        <taxon>Eukaryota</taxon>
        <taxon>Viridiplantae</taxon>
        <taxon>Streptophyta</taxon>
        <taxon>Embryophyta</taxon>
        <taxon>Tracheophyta</taxon>
        <taxon>Spermatophyta</taxon>
        <taxon>Magnoliopsida</taxon>
        <taxon>eudicotyledons</taxon>
        <taxon>Gunneridae</taxon>
        <taxon>Pentapetalae</taxon>
        <taxon>asterids</taxon>
        <taxon>campanulids</taxon>
        <taxon>Asterales</taxon>
        <taxon>Asteraceae</taxon>
        <taxon>Carduoideae</taxon>
        <taxon>Cardueae</taxon>
        <taxon>Centaureinae</taxon>
        <taxon>Centaurea</taxon>
    </lineage>
</organism>
<dbReference type="GO" id="GO:0008270">
    <property type="term" value="F:zinc ion binding"/>
    <property type="evidence" value="ECO:0007669"/>
    <property type="project" value="UniProtKB-KW"/>
</dbReference>
<feature type="compositionally biased region" description="Pro residues" evidence="2">
    <location>
        <begin position="454"/>
        <end position="474"/>
    </location>
</feature>
<protein>
    <recommendedName>
        <fullName evidence="3">CCHC-type domain-containing protein</fullName>
    </recommendedName>
</protein>
<reference evidence="4" key="1">
    <citation type="submission" date="2023-03" db="EMBL/GenBank/DDBJ databases">
        <title>Chromosome-scale reference genome and RAD-based genetic map of yellow starthistle (Centaurea solstitialis) reveal putative structural variation and QTLs associated with invader traits.</title>
        <authorList>
            <person name="Reatini B."/>
            <person name="Cang F.A."/>
            <person name="Jiang Q."/>
            <person name="Mckibben M.T.W."/>
            <person name="Barker M.S."/>
            <person name="Rieseberg L.H."/>
            <person name="Dlugosch K.M."/>
        </authorList>
    </citation>
    <scope>NUCLEOTIDE SEQUENCE</scope>
    <source>
        <strain evidence="4">CAN-66</strain>
        <tissue evidence="4">Leaf</tissue>
    </source>
</reference>
<dbReference type="PANTHER" id="PTHR47481">
    <property type="match status" value="1"/>
</dbReference>
<dbReference type="PROSITE" id="PS50158">
    <property type="entry name" value="ZF_CCHC"/>
    <property type="match status" value="1"/>
</dbReference>
<dbReference type="InterPro" id="IPR036875">
    <property type="entry name" value="Znf_CCHC_sf"/>
</dbReference>
<name>A0AA38T997_9ASTR</name>
<feature type="compositionally biased region" description="Basic residues" evidence="2">
    <location>
        <begin position="244"/>
        <end position="259"/>
    </location>
</feature>
<proteinExistence type="predicted"/>
<keyword evidence="1" id="KW-0479">Metal-binding</keyword>
<dbReference type="PANTHER" id="PTHR47481:SF7">
    <property type="entry name" value="CCHC-TYPE DOMAIN-CONTAINING PROTEIN"/>
    <property type="match status" value="1"/>
</dbReference>
<keyword evidence="1" id="KW-0863">Zinc-finger</keyword>
<dbReference type="Gene3D" id="3.30.1330.30">
    <property type="match status" value="1"/>
</dbReference>
<evidence type="ECO:0000313" key="4">
    <source>
        <dbReference type="EMBL" id="KAJ9552723.1"/>
    </source>
</evidence>
<dbReference type="Gene3D" id="4.10.60.10">
    <property type="entry name" value="Zinc finger, CCHC-type"/>
    <property type="match status" value="1"/>
</dbReference>
<evidence type="ECO:0000259" key="3">
    <source>
        <dbReference type="PROSITE" id="PS50158"/>
    </source>
</evidence>
<gene>
    <name evidence="4" type="ORF">OSB04_016768</name>
</gene>
<evidence type="ECO:0000256" key="1">
    <source>
        <dbReference type="PROSITE-ProRule" id="PRU00047"/>
    </source>
</evidence>
<dbReference type="SUPFAM" id="SSF57756">
    <property type="entry name" value="Retrovirus zinc finger-like domains"/>
    <property type="match status" value="1"/>
</dbReference>